<comment type="caution">
    <text evidence="3">The sequence shown here is derived from an EMBL/GenBank/DDBJ whole genome shotgun (WGS) entry which is preliminary data.</text>
</comment>
<feature type="transmembrane region" description="Helical" evidence="1">
    <location>
        <begin position="272"/>
        <end position="291"/>
    </location>
</feature>
<dbReference type="AlphaFoldDB" id="A0A2N0WCK3"/>
<evidence type="ECO:0000313" key="4">
    <source>
        <dbReference type="Proteomes" id="UP000233553"/>
    </source>
</evidence>
<dbReference type="GO" id="GO:0016020">
    <property type="term" value="C:membrane"/>
    <property type="evidence" value="ECO:0007669"/>
    <property type="project" value="TreeGrafter"/>
</dbReference>
<name>A0A2N0WCK3_9GAMM</name>
<accession>A0A2N0WCK3</accession>
<dbReference type="PANTHER" id="PTHR23028">
    <property type="entry name" value="ACETYLTRANSFERASE"/>
    <property type="match status" value="1"/>
</dbReference>
<dbReference type="InterPro" id="IPR002656">
    <property type="entry name" value="Acyl_transf_3_dom"/>
</dbReference>
<protein>
    <submittedName>
        <fullName evidence="3">Acyltransferase</fullName>
    </submittedName>
</protein>
<reference evidence="3 4" key="1">
    <citation type="submission" date="2017-12" db="EMBL/GenBank/DDBJ databases">
        <title>Draft Genome sequences of multiple microbial strains isolated from spacecraft associated surfaces.</title>
        <authorList>
            <person name="Seuylemezian A."/>
            <person name="Vaishampayan P."/>
            <person name="Venkateswaran K."/>
        </authorList>
    </citation>
    <scope>NUCLEOTIDE SEQUENCE [LARGE SCALE GENOMIC DNA]</scope>
    <source>
        <strain evidence="3 4">2P01AA</strain>
    </source>
</reference>
<evidence type="ECO:0000256" key="1">
    <source>
        <dbReference type="SAM" id="Phobius"/>
    </source>
</evidence>
<feature type="transmembrane region" description="Helical" evidence="1">
    <location>
        <begin position="248"/>
        <end position="266"/>
    </location>
</feature>
<sequence>MSFNQVQFNRYHSIDTLRFVSICLVLLHHFNIPYKLFDTAISFQVFGESITTLFARNGNYGVTMFFVISGYLITSHTLKRWGALHQINTRDFYISRFSRIMPTLILLICLVNLLAAFELKPFMTQAPNGIVVAQSTVNLAALTFWMNILIIENGWVNYALGVLWSLSVEEVFYLLFPLTALIFKRKPLFLLVCFALIVFAPYFRYLHYAEESGAYLYHYFSSFDGIAFGCIAALIAPQLKLQAKTWLALKYIAIATMFIIYFSAPIKQNCVWGISLFALATTIVILANIANENTTMQTQRFKWLQEIGKNSYEIYLFHLIILGFFKLFYTPALTEGNIKLILLVIYFVLAIGLGGLIARYFSNPLNRVIRQRWIKK</sequence>
<keyword evidence="1" id="KW-1133">Transmembrane helix</keyword>
<dbReference type="Pfam" id="PF01757">
    <property type="entry name" value="Acyl_transf_3"/>
    <property type="match status" value="1"/>
</dbReference>
<feature type="transmembrane region" description="Helical" evidence="1">
    <location>
        <begin position="188"/>
        <end position="205"/>
    </location>
</feature>
<feature type="transmembrane region" description="Helical" evidence="1">
    <location>
        <begin position="97"/>
        <end position="117"/>
    </location>
</feature>
<dbReference type="EMBL" id="PISJ01000018">
    <property type="protein sequence ID" value="PKF32248.1"/>
    <property type="molecule type" value="Genomic_DNA"/>
</dbReference>
<evidence type="ECO:0000259" key="2">
    <source>
        <dbReference type="Pfam" id="PF01757"/>
    </source>
</evidence>
<feature type="transmembrane region" description="Helical" evidence="1">
    <location>
        <begin position="312"/>
        <end position="329"/>
    </location>
</feature>
<gene>
    <name evidence="3" type="ORF">CW311_15665</name>
</gene>
<dbReference type="GO" id="GO:0009103">
    <property type="term" value="P:lipopolysaccharide biosynthetic process"/>
    <property type="evidence" value="ECO:0007669"/>
    <property type="project" value="TreeGrafter"/>
</dbReference>
<dbReference type="RefSeq" id="WP_101237115.1">
    <property type="nucleotide sequence ID" value="NZ_PISJ01000018.1"/>
</dbReference>
<feature type="transmembrane region" description="Helical" evidence="1">
    <location>
        <begin position="129"/>
        <end position="150"/>
    </location>
</feature>
<dbReference type="InterPro" id="IPR050879">
    <property type="entry name" value="Acyltransferase_3"/>
</dbReference>
<keyword evidence="3" id="KW-0808">Transferase</keyword>
<dbReference type="GO" id="GO:0016747">
    <property type="term" value="F:acyltransferase activity, transferring groups other than amino-acyl groups"/>
    <property type="evidence" value="ECO:0007669"/>
    <property type="project" value="InterPro"/>
</dbReference>
<organism evidence="3 4">
    <name type="scientific">Acinetobacter proteolyticus</name>
    <dbReference type="NCBI Taxonomy" id="1776741"/>
    <lineage>
        <taxon>Bacteria</taxon>
        <taxon>Pseudomonadati</taxon>
        <taxon>Pseudomonadota</taxon>
        <taxon>Gammaproteobacteria</taxon>
        <taxon>Moraxellales</taxon>
        <taxon>Moraxellaceae</taxon>
        <taxon>Acinetobacter</taxon>
    </lineage>
</organism>
<evidence type="ECO:0000313" key="3">
    <source>
        <dbReference type="EMBL" id="PKF32248.1"/>
    </source>
</evidence>
<keyword evidence="1" id="KW-0812">Transmembrane</keyword>
<dbReference type="Proteomes" id="UP000233553">
    <property type="component" value="Unassembled WGS sequence"/>
</dbReference>
<feature type="domain" description="Acyltransferase 3" evidence="2">
    <location>
        <begin position="12"/>
        <end position="358"/>
    </location>
</feature>
<dbReference type="PANTHER" id="PTHR23028:SF53">
    <property type="entry name" value="ACYL_TRANSF_3 DOMAIN-CONTAINING PROTEIN"/>
    <property type="match status" value="1"/>
</dbReference>
<feature type="transmembrane region" description="Helical" evidence="1">
    <location>
        <begin position="156"/>
        <end position="176"/>
    </location>
</feature>
<feature type="transmembrane region" description="Helical" evidence="1">
    <location>
        <begin position="217"/>
        <end position="236"/>
    </location>
</feature>
<proteinExistence type="predicted"/>
<keyword evidence="1" id="KW-0472">Membrane</keyword>
<feature type="transmembrane region" description="Helical" evidence="1">
    <location>
        <begin position="58"/>
        <end position="77"/>
    </location>
</feature>
<keyword evidence="3" id="KW-0012">Acyltransferase</keyword>
<feature type="transmembrane region" description="Helical" evidence="1">
    <location>
        <begin position="341"/>
        <end position="362"/>
    </location>
</feature>